<protein>
    <recommendedName>
        <fullName evidence="4">Wiskott-Aldrich syndrome protein family member</fullName>
    </recommendedName>
</protein>
<dbReference type="OrthoDB" id="9397106at2759"/>
<dbReference type="Gene3D" id="1.20.5.340">
    <property type="match status" value="1"/>
</dbReference>
<dbReference type="OMA" id="SCHTMIN"/>
<dbReference type="PANTHER" id="PTHR23039">
    <property type="entry name" value="NANCE-HORAN SYNDROME PROTEIN"/>
    <property type="match status" value="1"/>
</dbReference>
<keyword evidence="3" id="KW-1185">Reference proteome</keyword>
<feature type="region of interest" description="Disordered" evidence="1">
    <location>
        <begin position="27"/>
        <end position="60"/>
    </location>
</feature>
<comment type="caution">
    <text evidence="2">The sequence shown here is derived from an EMBL/GenBank/DDBJ whole genome shotgun (WGS) entry which is preliminary data.</text>
</comment>
<name>A0A401SRE7_CHIPU</name>
<accession>A0A401SRE7</accession>
<dbReference type="PANTHER" id="PTHR23039:SF9">
    <property type="entry name" value="LOW QUALITY PROTEIN: NHS-LIKE PROTEIN 1"/>
    <property type="match status" value="1"/>
</dbReference>
<evidence type="ECO:0000313" key="3">
    <source>
        <dbReference type="Proteomes" id="UP000287033"/>
    </source>
</evidence>
<evidence type="ECO:0000256" key="1">
    <source>
        <dbReference type="SAM" id="MobiDB-lite"/>
    </source>
</evidence>
<dbReference type="AlphaFoldDB" id="A0A401SRE7"/>
<dbReference type="Proteomes" id="UP000287033">
    <property type="component" value="Unassembled WGS sequence"/>
</dbReference>
<reference evidence="2 3" key="1">
    <citation type="journal article" date="2018" name="Nat. Ecol. Evol.">
        <title>Shark genomes provide insights into elasmobranch evolution and the origin of vertebrates.</title>
        <authorList>
            <person name="Hara Y"/>
            <person name="Yamaguchi K"/>
            <person name="Onimaru K"/>
            <person name="Kadota M"/>
            <person name="Koyanagi M"/>
            <person name="Keeley SD"/>
            <person name="Tatsumi K"/>
            <person name="Tanaka K"/>
            <person name="Motone F"/>
            <person name="Kageyama Y"/>
            <person name="Nozu R"/>
            <person name="Adachi N"/>
            <person name="Nishimura O"/>
            <person name="Nakagawa R"/>
            <person name="Tanegashima C"/>
            <person name="Kiyatake I"/>
            <person name="Matsumoto R"/>
            <person name="Murakumo K"/>
            <person name="Nishida K"/>
            <person name="Terakita A"/>
            <person name="Kuratani S"/>
            <person name="Sato K"/>
            <person name="Hyodo S Kuraku.S."/>
        </authorList>
    </citation>
    <scope>NUCLEOTIDE SEQUENCE [LARGE SCALE GENOMIC DNA]</scope>
</reference>
<evidence type="ECO:0008006" key="4">
    <source>
        <dbReference type="Google" id="ProtNLM"/>
    </source>
</evidence>
<sequence length="136" mass="15782">MPFYKRIVAPQLVSRLSSEDFGRVWEDGEDEEGVEEDGHGLQRRKRRRRRKKKLEQEPPQPSALLFESLQDVSSHILASLLRQLADLSRLATGIFQELELEANSLCVRCSHLHSRLHSLQRRTLRLDAKKVAVRKC</sequence>
<dbReference type="EMBL" id="BEZZ01000476">
    <property type="protein sequence ID" value="GCC32975.1"/>
    <property type="molecule type" value="Genomic_DNA"/>
</dbReference>
<feature type="compositionally biased region" description="Basic residues" evidence="1">
    <location>
        <begin position="41"/>
        <end position="53"/>
    </location>
</feature>
<gene>
    <name evidence="2" type="ORF">chiPu_0011439</name>
</gene>
<evidence type="ECO:0000313" key="2">
    <source>
        <dbReference type="EMBL" id="GCC32975.1"/>
    </source>
</evidence>
<dbReference type="GO" id="GO:0030154">
    <property type="term" value="P:cell differentiation"/>
    <property type="evidence" value="ECO:0007669"/>
    <property type="project" value="TreeGrafter"/>
</dbReference>
<proteinExistence type="predicted"/>
<organism evidence="2 3">
    <name type="scientific">Chiloscyllium punctatum</name>
    <name type="common">Brownbanded bambooshark</name>
    <name type="synonym">Hemiscyllium punctatum</name>
    <dbReference type="NCBI Taxonomy" id="137246"/>
    <lineage>
        <taxon>Eukaryota</taxon>
        <taxon>Metazoa</taxon>
        <taxon>Chordata</taxon>
        <taxon>Craniata</taxon>
        <taxon>Vertebrata</taxon>
        <taxon>Chondrichthyes</taxon>
        <taxon>Elasmobranchii</taxon>
        <taxon>Galeomorphii</taxon>
        <taxon>Galeoidea</taxon>
        <taxon>Orectolobiformes</taxon>
        <taxon>Hemiscylliidae</taxon>
        <taxon>Chiloscyllium</taxon>
    </lineage>
</organism>